<name>A0A1Q8Q2I7_9BACI</name>
<dbReference type="RefSeq" id="WP_075399391.1">
    <property type="nucleotide sequence ID" value="NZ_MSDU01000039.1"/>
</dbReference>
<dbReference type="Pfam" id="PF05651">
    <property type="entry name" value="Diacid_rec"/>
    <property type="match status" value="1"/>
</dbReference>
<dbReference type="EMBL" id="MSDU01000039">
    <property type="protein sequence ID" value="OLN21554.1"/>
    <property type="molecule type" value="Genomic_DNA"/>
</dbReference>
<feature type="domain" description="PucR C-terminal helix-turn-helix" evidence="3">
    <location>
        <begin position="297"/>
        <end position="354"/>
    </location>
</feature>
<proteinExistence type="inferred from homology"/>
<dbReference type="Pfam" id="PF13556">
    <property type="entry name" value="HTH_30"/>
    <property type="match status" value="1"/>
</dbReference>
<accession>A0A1Q8Q2I7</accession>
<dbReference type="PANTHER" id="PTHR33744">
    <property type="entry name" value="CARBOHYDRATE DIACID REGULATOR"/>
    <property type="match status" value="1"/>
</dbReference>
<dbReference type="PANTHER" id="PTHR33744:SF15">
    <property type="entry name" value="CARBOHYDRATE DIACID REGULATOR"/>
    <property type="match status" value="1"/>
</dbReference>
<reference evidence="5 6" key="1">
    <citation type="submission" date="2016-12" db="EMBL/GenBank/DDBJ databases">
        <title>Domibacillus antri genome sequencing.</title>
        <authorList>
            <person name="Verma A."/>
            <person name="Krishnamurthi S."/>
        </authorList>
    </citation>
    <scope>NUCLEOTIDE SEQUENCE [LARGE SCALE GENOMIC DNA]</scope>
    <source>
        <strain evidence="5 6">XD80</strain>
    </source>
</reference>
<evidence type="ECO:0000259" key="4">
    <source>
        <dbReference type="Pfam" id="PF17853"/>
    </source>
</evidence>
<comment type="similarity">
    <text evidence="1">Belongs to the CdaR family.</text>
</comment>
<evidence type="ECO:0000259" key="2">
    <source>
        <dbReference type="Pfam" id="PF05651"/>
    </source>
</evidence>
<dbReference type="AlphaFoldDB" id="A0A1Q8Q2I7"/>
<dbReference type="InterPro" id="IPR051448">
    <property type="entry name" value="CdaR-like_regulators"/>
</dbReference>
<feature type="domain" description="Putative sugar diacid recognition" evidence="2">
    <location>
        <begin position="2"/>
        <end position="135"/>
    </location>
</feature>
<organism evidence="5 6">
    <name type="scientific">Domibacillus antri</name>
    <dbReference type="NCBI Taxonomy" id="1714264"/>
    <lineage>
        <taxon>Bacteria</taxon>
        <taxon>Bacillati</taxon>
        <taxon>Bacillota</taxon>
        <taxon>Bacilli</taxon>
        <taxon>Bacillales</taxon>
        <taxon>Bacillaceae</taxon>
        <taxon>Domibacillus</taxon>
    </lineage>
</organism>
<evidence type="ECO:0000256" key="1">
    <source>
        <dbReference type="ARBA" id="ARBA00006754"/>
    </source>
</evidence>
<evidence type="ECO:0000313" key="5">
    <source>
        <dbReference type="EMBL" id="OLN21554.1"/>
    </source>
</evidence>
<evidence type="ECO:0000259" key="3">
    <source>
        <dbReference type="Pfam" id="PF13556"/>
    </source>
</evidence>
<dbReference type="OrthoDB" id="9792148at2"/>
<comment type="caution">
    <text evidence="5">The sequence shown here is derived from an EMBL/GenBank/DDBJ whole genome shotgun (WGS) entry which is preliminary data.</text>
</comment>
<protein>
    <recommendedName>
        <fullName evidence="7">Transcriptional regulator</fullName>
    </recommendedName>
</protein>
<dbReference type="InterPro" id="IPR042070">
    <property type="entry name" value="PucR_C-HTH_sf"/>
</dbReference>
<dbReference type="Pfam" id="PF17853">
    <property type="entry name" value="GGDEF_2"/>
    <property type="match status" value="1"/>
</dbReference>
<evidence type="ECO:0008006" key="7">
    <source>
        <dbReference type="Google" id="ProtNLM"/>
    </source>
</evidence>
<dbReference type="InterPro" id="IPR025736">
    <property type="entry name" value="PucR_C-HTH_dom"/>
</dbReference>
<dbReference type="InterPro" id="IPR008599">
    <property type="entry name" value="Diacid_rec"/>
</dbReference>
<dbReference type="STRING" id="1714264.BTO30_14285"/>
<dbReference type="InterPro" id="IPR041522">
    <property type="entry name" value="CdaR_GGDEF"/>
</dbReference>
<dbReference type="Gene3D" id="1.10.10.2840">
    <property type="entry name" value="PucR C-terminal helix-turn-helix domain"/>
    <property type="match status" value="1"/>
</dbReference>
<evidence type="ECO:0000313" key="6">
    <source>
        <dbReference type="Proteomes" id="UP000185568"/>
    </source>
</evidence>
<dbReference type="Proteomes" id="UP000185568">
    <property type="component" value="Unassembled WGS sequence"/>
</dbReference>
<gene>
    <name evidence="5" type="ORF">BTO30_14285</name>
</gene>
<sequence length="357" mass="40491">MLTSQLAHQIVEQTMLRLQRNINIMDTNGMILASGEKDRVEQIHEGAAFVAKTGEPLAITNKNKHRWPGSRPGLNLPIRFQNQVVGIIGITGNPNELKEFANLVQLTTEMMVHQSIITSKSEWKKKMKERIFEELISSQPVTPSLLERLSLLGFQTIGPFFMAVADITSSSQEDLADALEQHCGSNSVLSGYSLINQFFILASGITEDEWTKKVTSFQEMLLHRHIVVRMGIGRSADTLEQLPYTYRTARHALQFSDAQKHIIHFHEVELLSLLKTIDSVEAEYFYQRLLGGLSPKLLETLKAYLKFDQQLAACSEHLQIHRHTLTYRLNQIADITGYHPGRFQDAIALQTALWIRS</sequence>
<feature type="domain" description="CdaR GGDEF-like" evidence="4">
    <location>
        <begin position="142"/>
        <end position="254"/>
    </location>
</feature>
<keyword evidence="6" id="KW-1185">Reference proteome</keyword>